<dbReference type="STRING" id="763407.A0A163E9T7"/>
<evidence type="ECO:0000313" key="3">
    <source>
        <dbReference type="Proteomes" id="UP000077315"/>
    </source>
</evidence>
<dbReference type="RefSeq" id="XP_018295590.1">
    <property type="nucleotide sequence ID" value="XM_018438228.1"/>
</dbReference>
<dbReference type="Pfam" id="PF00339">
    <property type="entry name" value="Arrestin_N"/>
    <property type="match status" value="1"/>
</dbReference>
<dbReference type="VEuPathDB" id="FungiDB:PHYBLDRAFT_179898"/>
<feature type="domain" description="Arrestin-like N-terminal" evidence="1">
    <location>
        <begin position="35"/>
        <end position="146"/>
    </location>
</feature>
<dbReference type="AlphaFoldDB" id="A0A163E9T7"/>
<dbReference type="InParanoid" id="A0A163E9T7"/>
<name>A0A163E9T7_PHYB8</name>
<gene>
    <name evidence="2" type="ORF">PHYBLDRAFT_179898</name>
</gene>
<reference evidence="3" key="1">
    <citation type="submission" date="2015-06" db="EMBL/GenBank/DDBJ databases">
        <title>Expansion of signal transduction pathways in fungi by whole-genome duplication.</title>
        <authorList>
            <consortium name="DOE Joint Genome Institute"/>
            <person name="Corrochano L.M."/>
            <person name="Kuo A."/>
            <person name="Marcet-Houben M."/>
            <person name="Polaino S."/>
            <person name="Salamov A."/>
            <person name="Villalobos J.M."/>
            <person name="Alvarez M.I."/>
            <person name="Avalos J."/>
            <person name="Benito E.P."/>
            <person name="Benoit I."/>
            <person name="Burger G."/>
            <person name="Camino L.P."/>
            <person name="Canovas D."/>
            <person name="Cerda-Olmedo E."/>
            <person name="Cheng J.-F."/>
            <person name="Dominguez A."/>
            <person name="Elias M."/>
            <person name="Eslava A.P."/>
            <person name="Glaser F."/>
            <person name="Grimwood J."/>
            <person name="Gutierrez G."/>
            <person name="Heitman J."/>
            <person name="Henrissat B."/>
            <person name="Iturriaga E.A."/>
            <person name="Lang B.F."/>
            <person name="Lavin J.L."/>
            <person name="Lee S."/>
            <person name="Li W."/>
            <person name="Lindquist E."/>
            <person name="Lopez-Garcia S."/>
            <person name="Luque E.M."/>
            <person name="Marcos A.T."/>
            <person name="Martin J."/>
            <person name="McCluskey K."/>
            <person name="Medina H.R."/>
            <person name="Miralles-Duran A."/>
            <person name="Miyazaki A."/>
            <person name="Munoz-Torres E."/>
            <person name="Oguiza J.A."/>
            <person name="Ohm R."/>
            <person name="Olmedo M."/>
            <person name="Orejas M."/>
            <person name="Ortiz-Castellanos L."/>
            <person name="Pisabarro A.G."/>
            <person name="Rodriguez-Romero J."/>
            <person name="Ruiz-Herrera J."/>
            <person name="Ruiz-Vazquez R."/>
            <person name="Sanz C."/>
            <person name="Schackwitz W."/>
            <person name="Schmutz J."/>
            <person name="Shahriari M."/>
            <person name="Shelest E."/>
            <person name="Silva-Franco F."/>
            <person name="Soanes D."/>
            <person name="Syed K."/>
            <person name="Tagua V.G."/>
            <person name="Talbot N.J."/>
            <person name="Thon M."/>
            <person name="De vries R.P."/>
            <person name="Wiebenga A."/>
            <person name="Yadav J.S."/>
            <person name="Braun E.L."/>
            <person name="Baker S."/>
            <person name="Garre V."/>
            <person name="Horwitz B."/>
            <person name="Torres-Martinez S."/>
            <person name="Idnurm A."/>
            <person name="Herrera-Estrella A."/>
            <person name="Gabaldon T."/>
            <person name="Grigoriev I.V."/>
        </authorList>
    </citation>
    <scope>NUCLEOTIDE SEQUENCE [LARGE SCALE GENOMIC DNA]</scope>
    <source>
        <strain evidence="3">NRRL 1555(-)</strain>
    </source>
</reference>
<sequence length="451" mass="50806">MTKKIIAVDLIVPDTVTFYGPRTSSQGTHSTHPKRQKVRGKLRLITSRPTKLSLVEIKFKGQAHLSWRDPLKSQHAFLVSRINASMTLRKTKSILLEDAILPAGVTDLGFEVAVPGYLCPTFESEYLRISYRLTARVLPTGKFEKEWLVHREMQLLKTLMPKDVSAGHVRGYVVPHQKMMGERALTVGWEFNVPGWVCLEGQQGVEFVGMIKTLVGPESVEISRIEVDVVQEEIYRQDSSDLVSKRHLVRCAHPPSVYLHPPLDSLISFSFPLQPLGSPGQQNRALAEASQPVSTCGHATTVTWGDFTYSLDSPFLEIRHYVRLVLYLATTDGRVLPPVCIGLPIDVTREIRHQQLDTDALPSYQAITRDGERLPLYSCAIREDEALCGAPFNRSLPLSDPLNDRVWERVIASIAGLPEQSFVPPNQSNRRRKRTEDTLIEERCIHDFCLV</sequence>
<dbReference type="InterPro" id="IPR011021">
    <property type="entry name" value="Arrestin-like_N"/>
</dbReference>
<keyword evidence="3" id="KW-1185">Reference proteome</keyword>
<dbReference type="InterPro" id="IPR014752">
    <property type="entry name" value="Arrestin-like_C"/>
</dbReference>
<evidence type="ECO:0000259" key="1">
    <source>
        <dbReference type="Pfam" id="PF00339"/>
    </source>
</evidence>
<dbReference type="Proteomes" id="UP000077315">
    <property type="component" value="Unassembled WGS sequence"/>
</dbReference>
<dbReference type="EMBL" id="KV440974">
    <property type="protein sequence ID" value="OAD77550.1"/>
    <property type="molecule type" value="Genomic_DNA"/>
</dbReference>
<dbReference type="GeneID" id="28999134"/>
<dbReference type="Gene3D" id="2.60.40.640">
    <property type="match status" value="1"/>
</dbReference>
<protein>
    <recommendedName>
        <fullName evidence="1">Arrestin-like N-terminal domain-containing protein</fullName>
    </recommendedName>
</protein>
<proteinExistence type="predicted"/>
<evidence type="ECO:0000313" key="2">
    <source>
        <dbReference type="EMBL" id="OAD77550.1"/>
    </source>
</evidence>
<dbReference type="OrthoDB" id="2333384at2759"/>
<organism evidence="2 3">
    <name type="scientific">Phycomyces blakesleeanus (strain ATCC 8743b / DSM 1359 / FGSC 10004 / NBRC 33097 / NRRL 1555)</name>
    <dbReference type="NCBI Taxonomy" id="763407"/>
    <lineage>
        <taxon>Eukaryota</taxon>
        <taxon>Fungi</taxon>
        <taxon>Fungi incertae sedis</taxon>
        <taxon>Mucoromycota</taxon>
        <taxon>Mucoromycotina</taxon>
        <taxon>Mucoromycetes</taxon>
        <taxon>Mucorales</taxon>
        <taxon>Phycomycetaceae</taxon>
        <taxon>Phycomyces</taxon>
    </lineage>
</organism>
<accession>A0A163E9T7</accession>